<evidence type="ECO:0000313" key="2">
    <source>
        <dbReference type="EMBL" id="QUI22445.1"/>
    </source>
</evidence>
<sequence length="128" mass="14383">MIKKVILIMAGFIALALGIIGIMLPLLPTTPLLLLAAGCFIKSSKRLYTWLVHHKTLGPYVYNYLELRAISKNTKIIAISSMWLSLIITMIVINKAFMCYMLFFVGVGASIYILSLNNVEKVNCKERE</sequence>
<dbReference type="EMBL" id="CP058649">
    <property type="protein sequence ID" value="QUI22445.1"/>
    <property type="molecule type" value="Genomic_DNA"/>
</dbReference>
<dbReference type="PANTHER" id="PTHR35813:SF1">
    <property type="entry name" value="INNER MEMBRANE PROTEIN YBAN"/>
    <property type="match status" value="1"/>
</dbReference>
<keyword evidence="1" id="KW-0472">Membrane</keyword>
<keyword evidence="3" id="KW-1185">Reference proteome</keyword>
<keyword evidence="1" id="KW-1133">Transmembrane helix</keyword>
<dbReference type="PIRSF" id="PIRSF016789">
    <property type="entry name" value="DUF454"/>
    <property type="match status" value="1"/>
</dbReference>
<feature type="transmembrane region" description="Helical" evidence="1">
    <location>
        <begin position="47"/>
        <end position="65"/>
    </location>
</feature>
<dbReference type="Pfam" id="PF04304">
    <property type="entry name" value="DUF454"/>
    <property type="match status" value="1"/>
</dbReference>
<proteinExistence type="predicted"/>
<dbReference type="PANTHER" id="PTHR35813">
    <property type="entry name" value="INNER MEMBRANE PROTEIN YBAN"/>
    <property type="match status" value="1"/>
</dbReference>
<accession>A0A8J8MIU0</accession>
<dbReference type="KEGG" id="vpy:HZI73_09085"/>
<keyword evidence="1" id="KW-0812">Transmembrane</keyword>
<feature type="transmembrane region" description="Helical" evidence="1">
    <location>
        <begin position="77"/>
        <end position="94"/>
    </location>
</feature>
<organism evidence="2 3">
    <name type="scientific">Vallitalea pronyensis</name>
    <dbReference type="NCBI Taxonomy" id="1348613"/>
    <lineage>
        <taxon>Bacteria</taxon>
        <taxon>Bacillati</taxon>
        <taxon>Bacillota</taxon>
        <taxon>Clostridia</taxon>
        <taxon>Lachnospirales</taxon>
        <taxon>Vallitaleaceae</taxon>
        <taxon>Vallitalea</taxon>
    </lineage>
</organism>
<evidence type="ECO:0000313" key="3">
    <source>
        <dbReference type="Proteomes" id="UP000683246"/>
    </source>
</evidence>
<name>A0A8J8MIU0_9FIRM</name>
<feature type="transmembrane region" description="Helical" evidence="1">
    <location>
        <begin position="7"/>
        <end position="27"/>
    </location>
</feature>
<feature type="transmembrane region" description="Helical" evidence="1">
    <location>
        <begin position="100"/>
        <end position="119"/>
    </location>
</feature>
<dbReference type="GO" id="GO:0005886">
    <property type="term" value="C:plasma membrane"/>
    <property type="evidence" value="ECO:0007669"/>
    <property type="project" value="TreeGrafter"/>
</dbReference>
<gene>
    <name evidence="2" type="ORF">HZI73_09085</name>
</gene>
<reference evidence="2" key="1">
    <citation type="submission" date="2020-07" db="EMBL/GenBank/DDBJ databases">
        <title>Vallitalea pronyensis genome.</title>
        <authorList>
            <person name="Postec A."/>
        </authorList>
    </citation>
    <scope>NUCLEOTIDE SEQUENCE</scope>
    <source>
        <strain evidence="2">FatNI3</strain>
    </source>
</reference>
<dbReference type="RefSeq" id="WP_212697931.1">
    <property type="nucleotide sequence ID" value="NZ_CP058649.1"/>
</dbReference>
<dbReference type="Proteomes" id="UP000683246">
    <property type="component" value="Chromosome"/>
</dbReference>
<dbReference type="InterPro" id="IPR007401">
    <property type="entry name" value="DUF454"/>
</dbReference>
<dbReference type="AlphaFoldDB" id="A0A8J8MIU0"/>
<protein>
    <submittedName>
        <fullName evidence="2">YbaN family protein</fullName>
    </submittedName>
</protein>
<evidence type="ECO:0000256" key="1">
    <source>
        <dbReference type="SAM" id="Phobius"/>
    </source>
</evidence>